<accession>A0A495XIN2</accession>
<dbReference type="EMBL" id="RBXR01000001">
    <property type="protein sequence ID" value="RKT72624.1"/>
    <property type="molecule type" value="Genomic_DNA"/>
</dbReference>
<evidence type="ECO:0008006" key="4">
    <source>
        <dbReference type="Google" id="ProtNLM"/>
    </source>
</evidence>
<keyword evidence="1" id="KW-1133">Transmembrane helix</keyword>
<organism evidence="2 3">
    <name type="scientific">Saccharothrix variisporea</name>
    <dbReference type="NCBI Taxonomy" id="543527"/>
    <lineage>
        <taxon>Bacteria</taxon>
        <taxon>Bacillati</taxon>
        <taxon>Actinomycetota</taxon>
        <taxon>Actinomycetes</taxon>
        <taxon>Pseudonocardiales</taxon>
        <taxon>Pseudonocardiaceae</taxon>
        <taxon>Saccharothrix</taxon>
    </lineage>
</organism>
<feature type="transmembrane region" description="Helical" evidence="1">
    <location>
        <begin position="99"/>
        <end position="118"/>
    </location>
</feature>
<dbReference type="Proteomes" id="UP000272729">
    <property type="component" value="Unassembled WGS sequence"/>
</dbReference>
<dbReference type="AlphaFoldDB" id="A0A495XIN2"/>
<keyword evidence="1" id="KW-0812">Transmembrane</keyword>
<evidence type="ECO:0000313" key="3">
    <source>
        <dbReference type="Proteomes" id="UP000272729"/>
    </source>
</evidence>
<reference evidence="2 3" key="1">
    <citation type="submission" date="2018-10" db="EMBL/GenBank/DDBJ databases">
        <title>Sequencing the genomes of 1000 actinobacteria strains.</title>
        <authorList>
            <person name="Klenk H.-P."/>
        </authorList>
    </citation>
    <scope>NUCLEOTIDE SEQUENCE [LARGE SCALE GENOMIC DNA]</scope>
    <source>
        <strain evidence="2 3">DSM 43911</strain>
    </source>
</reference>
<feature type="transmembrane region" description="Helical" evidence="1">
    <location>
        <begin position="36"/>
        <end position="60"/>
    </location>
</feature>
<keyword evidence="1" id="KW-0472">Membrane</keyword>
<proteinExistence type="predicted"/>
<dbReference type="RefSeq" id="WP_121225804.1">
    <property type="nucleotide sequence ID" value="NZ_JBIUBA010000021.1"/>
</dbReference>
<keyword evidence="3" id="KW-1185">Reference proteome</keyword>
<dbReference type="OrthoDB" id="3828660at2"/>
<gene>
    <name evidence="2" type="ORF">DFJ66_5941</name>
</gene>
<evidence type="ECO:0000313" key="2">
    <source>
        <dbReference type="EMBL" id="RKT72624.1"/>
    </source>
</evidence>
<evidence type="ECO:0000256" key="1">
    <source>
        <dbReference type="SAM" id="Phobius"/>
    </source>
</evidence>
<name>A0A495XIN2_9PSEU</name>
<comment type="caution">
    <text evidence="2">The sequence shown here is derived from an EMBL/GenBank/DDBJ whole genome shotgun (WGS) entry which is preliminary data.</text>
</comment>
<sequence>MIDFLPTALIVLALVCAAWALLLAVLDKPLTLDTGLTLGIAGAVVLLELGLLVQAVIGVVKLVGLDREISSATFVGYLVGPVVVLPLAGFWAIAERSRWGAAVLVVGCLSVPVMILRLQQIWAGHA</sequence>
<protein>
    <recommendedName>
        <fullName evidence="4">Integral membrane protein</fullName>
    </recommendedName>
</protein>
<feature type="transmembrane region" description="Helical" evidence="1">
    <location>
        <begin position="72"/>
        <end position="93"/>
    </location>
</feature>